<evidence type="ECO:0000256" key="3">
    <source>
        <dbReference type="ARBA" id="ARBA00012967"/>
    </source>
</evidence>
<dbReference type="InterPro" id="IPR018177">
    <property type="entry name" value="L-lactate_DH_AS"/>
</dbReference>
<comment type="pathway">
    <text evidence="1 7">Fermentation; pyruvate fermentation to lactate; (S)-lactate from pyruvate: step 1/1.</text>
</comment>
<dbReference type="GO" id="GO:0005737">
    <property type="term" value="C:cytoplasm"/>
    <property type="evidence" value="ECO:0007669"/>
    <property type="project" value="UniProtKB-SubCell"/>
</dbReference>
<comment type="activity regulation">
    <text evidence="7">Allosterically activated by fructose 1,6-bisphosphate (FBP).</text>
</comment>
<dbReference type="STRING" id="290054.SAMN02745114_01129"/>
<keyword evidence="7" id="KW-0597">Phosphoprotein</keyword>
<feature type="domain" description="Lactate/malate dehydrogenase C-terminal" evidence="11">
    <location>
        <begin position="148"/>
        <end position="314"/>
    </location>
</feature>
<feature type="binding site" evidence="7">
    <location>
        <position position="171"/>
    </location>
    <ligand>
        <name>beta-D-fructose 1,6-bisphosphate</name>
        <dbReference type="ChEBI" id="CHEBI:32966"/>
        <note>allosteric activator</note>
    </ligand>
</feature>
<evidence type="ECO:0000256" key="2">
    <source>
        <dbReference type="ARBA" id="ARBA00006054"/>
    </source>
</evidence>
<keyword evidence="4 7" id="KW-0560">Oxidoreductase</keyword>
<evidence type="ECO:0000256" key="6">
    <source>
        <dbReference type="ARBA" id="ARBA00049258"/>
    </source>
</evidence>
<protein>
    <recommendedName>
        <fullName evidence="3 7">L-lactate dehydrogenase</fullName>
        <shortName evidence="7">L-LDH</shortName>
        <ecNumber evidence="3 7">1.1.1.27</ecNumber>
    </recommendedName>
</protein>
<dbReference type="Pfam" id="PF00056">
    <property type="entry name" value="Ldh_1_N"/>
    <property type="match status" value="1"/>
</dbReference>
<feature type="binding site" evidence="7">
    <location>
        <position position="156"/>
    </location>
    <ligand>
        <name>beta-D-fructose 1,6-bisphosphate</name>
        <dbReference type="ChEBI" id="CHEBI:32966"/>
        <note>allosteric activator</note>
    </ligand>
</feature>
<dbReference type="InterPro" id="IPR011304">
    <property type="entry name" value="L-lactate_DH"/>
</dbReference>
<feature type="binding site" evidence="7">
    <location>
        <position position="43"/>
    </location>
    <ligand>
        <name>NAD(+)</name>
        <dbReference type="ChEBI" id="CHEBI:57540"/>
    </ligand>
</feature>
<comment type="subcellular location">
    <subcellularLocation>
        <location evidence="7">Cytoplasm</location>
    </subcellularLocation>
</comment>
<dbReference type="Pfam" id="PF02866">
    <property type="entry name" value="Ldh_1_C"/>
    <property type="match status" value="1"/>
</dbReference>
<organism evidence="12 13">
    <name type="scientific">Eubacterium coprostanoligenes</name>
    <dbReference type="NCBI Taxonomy" id="290054"/>
    <lineage>
        <taxon>Bacteria</taxon>
        <taxon>Bacillati</taxon>
        <taxon>Bacillota</taxon>
        <taxon>Clostridia</taxon>
        <taxon>Eubacteriales</taxon>
        <taxon>Eubacteriaceae</taxon>
        <taxon>Eubacterium</taxon>
    </lineage>
</organism>
<comment type="caution">
    <text evidence="7">Lacks conserved residue(s) required for the propagation of feature annotation.</text>
</comment>
<evidence type="ECO:0000259" key="11">
    <source>
        <dbReference type="Pfam" id="PF02866"/>
    </source>
</evidence>
<feature type="binding site" evidence="7">
    <location>
        <position position="146"/>
    </location>
    <ligand>
        <name>NAD(+)</name>
        <dbReference type="ChEBI" id="CHEBI:57540"/>
    </ligand>
</feature>
<dbReference type="PROSITE" id="PS51257">
    <property type="entry name" value="PROKAR_LIPOPROTEIN"/>
    <property type="match status" value="1"/>
</dbReference>
<feature type="binding site" evidence="7">
    <location>
        <position position="85"/>
    </location>
    <ligand>
        <name>substrate</name>
    </ligand>
</feature>
<dbReference type="UniPathway" id="UPA00554">
    <property type="reaction ID" value="UER00611"/>
</dbReference>
<dbReference type="GO" id="GO:0004459">
    <property type="term" value="F:L-lactate dehydrogenase (NAD+) activity"/>
    <property type="evidence" value="ECO:0007669"/>
    <property type="project" value="UniProtKB-UniRule"/>
</dbReference>
<evidence type="ECO:0000256" key="9">
    <source>
        <dbReference type="PIRSR" id="PIRSR000102-3"/>
    </source>
</evidence>
<feature type="binding site" evidence="7">
    <location>
        <position position="104"/>
    </location>
    <ligand>
        <name>NAD(+)</name>
        <dbReference type="ChEBI" id="CHEBI:57540"/>
    </ligand>
</feature>
<gene>
    <name evidence="7" type="primary">ldh</name>
    <name evidence="12" type="ORF">SAMN02745114_01129</name>
</gene>
<keyword evidence="13" id="KW-1185">Reference proteome</keyword>
<feature type="binding site" evidence="7 9">
    <location>
        <begin position="121"/>
        <end position="123"/>
    </location>
    <ligand>
        <name>NAD(+)</name>
        <dbReference type="ChEBI" id="CHEBI:57540"/>
    </ligand>
</feature>
<dbReference type="OrthoDB" id="9802969at2"/>
<dbReference type="Gene3D" id="3.40.50.720">
    <property type="entry name" value="NAD(P)-binding Rossmann-like Domain"/>
    <property type="match status" value="1"/>
</dbReference>
<feature type="domain" description="Lactate/malate dehydrogenase N-terminal" evidence="10">
    <location>
        <begin position="8"/>
        <end position="145"/>
    </location>
</feature>
<reference evidence="12 13" key="1">
    <citation type="submission" date="2017-02" db="EMBL/GenBank/DDBJ databases">
        <authorList>
            <person name="Peterson S.W."/>
        </authorList>
    </citation>
    <scope>NUCLEOTIDE SEQUENCE [LARGE SCALE GENOMIC DNA]</scope>
    <source>
        <strain evidence="12 13">ATCC 51222</strain>
    </source>
</reference>
<dbReference type="InterPro" id="IPR001557">
    <property type="entry name" value="L-lactate/malate_DH"/>
</dbReference>
<feature type="binding site" evidence="7">
    <location>
        <position position="91"/>
    </location>
    <ligand>
        <name>substrate</name>
    </ligand>
</feature>
<comment type="catalytic activity">
    <reaction evidence="6 7">
        <text>(S)-lactate + NAD(+) = pyruvate + NADH + H(+)</text>
        <dbReference type="Rhea" id="RHEA:23444"/>
        <dbReference type="ChEBI" id="CHEBI:15361"/>
        <dbReference type="ChEBI" id="CHEBI:15378"/>
        <dbReference type="ChEBI" id="CHEBI:16651"/>
        <dbReference type="ChEBI" id="CHEBI:57540"/>
        <dbReference type="ChEBI" id="CHEBI:57945"/>
        <dbReference type="EC" id="1.1.1.27"/>
    </reaction>
</comment>
<dbReference type="SUPFAM" id="SSF51735">
    <property type="entry name" value="NAD(P)-binding Rossmann-fold domains"/>
    <property type="match status" value="1"/>
</dbReference>
<dbReference type="PIRSF" id="PIRSF000102">
    <property type="entry name" value="Lac_mal_DH"/>
    <property type="match status" value="1"/>
</dbReference>
<accession>A0A1T4M5P3</accession>
<evidence type="ECO:0000256" key="7">
    <source>
        <dbReference type="HAMAP-Rule" id="MF_00488"/>
    </source>
</evidence>
<feature type="active site" description="Proton acceptor" evidence="7 8">
    <location>
        <position position="178"/>
    </location>
</feature>
<dbReference type="SUPFAM" id="SSF56327">
    <property type="entry name" value="LDH C-terminal domain-like"/>
    <property type="match status" value="1"/>
</dbReference>
<name>A0A1T4M5P3_9FIRM</name>
<dbReference type="PRINTS" id="PR00086">
    <property type="entry name" value="LLDHDRGNASE"/>
</dbReference>
<feature type="binding site" evidence="7">
    <location>
        <position position="68"/>
    </location>
    <ligand>
        <name>NAD(+)</name>
        <dbReference type="ChEBI" id="CHEBI:57540"/>
    </ligand>
</feature>
<dbReference type="EMBL" id="FUWW01000011">
    <property type="protein sequence ID" value="SJZ62242.1"/>
    <property type="molecule type" value="Genomic_DNA"/>
</dbReference>
<feature type="binding site" evidence="7">
    <location>
        <position position="234"/>
    </location>
    <ligand>
        <name>substrate</name>
    </ligand>
</feature>
<dbReference type="PANTHER" id="PTHR43128">
    <property type="entry name" value="L-2-HYDROXYCARBOXYLATE DEHYDROGENASE (NAD(P)(+))"/>
    <property type="match status" value="1"/>
</dbReference>
<evidence type="ECO:0000256" key="5">
    <source>
        <dbReference type="ARBA" id="ARBA00023027"/>
    </source>
</evidence>
<dbReference type="HAMAP" id="MF_00488">
    <property type="entry name" value="Lactate_dehydrog"/>
    <property type="match status" value="1"/>
</dbReference>
<feature type="binding site" evidence="7">
    <location>
        <begin position="123"/>
        <end position="126"/>
    </location>
    <ligand>
        <name>substrate</name>
    </ligand>
</feature>
<proteinExistence type="inferred from homology"/>
<sequence length="319" mass="34317">MTNSDARKVAIIGCGFVGSACAFALMESGLFSEIVLLDANTDRAEGEALDISHGLPFSKPMQIYAGTYDDISDASIIIITAGTGQKEGETRLDLVHRNVDIYKSIIPQIAGRNFKGILLIVSNPVDILTYTALKLSGLPSNRVFGSGTVLDTARLKYLLGEQLGVDSRSVHAFILGEHGDSEIAAFSSANVSGIPLKQFCADNCGDICHANKMKEIAEDVKNSAYEIIKRKNATYYGIAMSVRRICEAVVLDQKSILPVSCIQTGQHGISNVALSMPAVVGENGVEKNVKVSLNAEEETAVKKSAEMLKDIIRELNLDY</sequence>
<dbReference type="GO" id="GO:0006089">
    <property type="term" value="P:lactate metabolic process"/>
    <property type="evidence" value="ECO:0007669"/>
    <property type="project" value="TreeGrafter"/>
</dbReference>
<dbReference type="NCBIfam" id="NF000824">
    <property type="entry name" value="PRK00066.1"/>
    <property type="match status" value="1"/>
</dbReference>
<dbReference type="InterPro" id="IPR036291">
    <property type="entry name" value="NAD(P)-bd_dom_sf"/>
</dbReference>
<dbReference type="Gene3D" id="3.90.110.10">
    <property type="entry name" value="Lactate dehydrogenase/glycoside hydrolase, family 4, C-terminal"/>
    <property type="match status" value="1"/>
</dbReference>
<evidence type="ECO:0000259" key="10">
    <source>
        <dbReference type="Pfam" id="PF00056"/>
    </source>
</evidence>
<evidence type="ECO:0000313" key="12">
    <source>
        <dbReference type="EMBL" id="SJZ62242.1"/>
    </source>
</evidence>
<feature type="binding site" evidence="9">
    <location>
        <position position="98"/>
    </location>
    <ligand>
        <name>NAD(+)</name>
        <dbReference type="ChEBI" id="CHEBI:57540"/>
    </ligand>
</feature>
<keyword evidence="5 7" id="KW-0520">NAD</keyword>
<feature type="binding site" evidence="7 9">
    <location>
        <position position="38"/>
    </location>
    <ligand>
        <name>NAD(+)</name>
        <dbReference type="ChEBI" id="CHEBI:57540"/>
    </ligand>
</feature>
<dbReference type="InterPro" id="IPR001236">
    <property type="entry name" value="Lactate/malate_DH_N"/>
</dbReference>
<evidence type="ECO:0000313" key="13">
    <source>
        <dbReference type="Proteomes" id="UP000190657"/>
    </source>
</evidence>
<dbReference type="NCBIfam" id="TIGR01771">
    <property type="entry name" value="L-LDH-NAD"/>
    <property type="match status" value="1"/>
</dbReference>
<dbReference type="NCBIfam" id="NF004863">
    <property type="entry name" value="PRK06223.1"/>
    <property type="match status" value="1"/>
</dbReference>
<dbReference type="CDD" id="cd05292">
    <property type="entry name" value="LDH_2"/>
    <property type="match status" value="1"/>
</dbReference>
<evidence type="ECO:0000256" key="4">
    <source>
        <dbReference type="ARBA" id="ARBA00023002"/>
    </source>
</evidence>
<feature type="modified residue" description="Phosphotyrosine" evidence="7">
    <location>
        <position position="225"/>
    </location>
</feature>
<comment type="subunit">
    <text evidence="7">Homotetramer.</text>
</comment>
<keyword evidence="7" id="KW-0963">Cytoplasm</keyword>
<dbReference type="Proteomes" id="UP000190657">
    <property type="component" value="Unassembled WGS sequence"/>
</dbReference>
<evidence type="ECO:0000256" key="1">
    <source>
        <dbReference type="ARBA" id="ARBA00004843"/>
    </source>
</evidence>
<dbReference type="EC" id="1.1.1.27" evidence="3 7"/>
<dbReference type="FunFam" id="3.40.50.720:FF:000018">
    <property type="entry name" value="Malate dehydrogenase"/>
    <property type="match status" value="1"/>
</dbReference>
<dbReference type="GO" id="GO:0006096">
    <property type="term" value="P:glycolytic process"/>
    <property type="evidence" value="ECO:0007669"/>
    <property type="project" value="UniProtKB-UniRule"/>
</dbReference>
<dbReference type="RefSeq" id="WP_078768606.1">
    <property type="nucleotide sequence ID" value="NZ_FUWW01000011.1"/>
</dbReference>
<dbReference type="InterPro" id="IPR022383">
    <property type="entry name" value="Lactate/malate_DH_C"/>
</dbReference>
<feature type="binding site" evidence="7">
    <location>
        <position position="17"/>
    </location>
    <ligand>
        <name>NAD(+)</name>
        <dbReference type="ChEBI" id="CHEBI:57540"/>
    </ligand>
</feature>
<comment type="similarity">
    <text evidence="2 7">Belongs to the LDH/MDH superfamily. LDH family.</text>
</comment>
<dbReference type="InterPro" id="IPR015955">
    <property type="entry name" value="Lactate_DH/Glyco_Ohase_4_C"/>
</dbReference>
<dbReference type="PANTHER" id="PTHR43128:SF16">
    <property type="entry name" value="L-LACTATE DEHYDROGENASE"/>
    <property type="match status" value="1"/>
</dbReference>
<dbReference type="AlphaFoldDB" id="A0A1T4M5P3"/>
<comment type="function">
    <text evidence="7">Catalyzes the conversion of lactate to pyruvate.</text>
</comment>
<dbReference type="PROSITE" id="PS00064">
    <property type="entry name" value="L_LDH"/>
    <property type="match status" value="1"/>
</dbReference>
<keyword evidence="7" id="KW-0021">Allosteric enzyme</keyword>
<feature type="binding site" evidence="7">
    <location>
        <begin position="151"/>
        <end position="154"/>
    </location>
    <ligand>
        <name>substrate</name>
    </ligand>
</feature>
<feature type="binding site" evidence="9">
    <location>
        <begin position="13"/>
        <end position="18"/>
    </location>
    <ligand>
        <name>NAD(+)</name>
        <dbReference type="ChEBI" id="CHEBI:57540"/>
    </ligand>
</feature>
<evidence type="ECO:0000256" key="8">
    <source>
        <dbReference type="PIRSR" id="PIRSR000102-1"/>
    </source>
</evidence>